<feature type="region of interest" description="Disordered" evidence="1">
    <location>
        <begin position="100"/>
        <end position="150"/>
    </location>
</feature>
<feature type="region of interest" description="Disordered" evidence="1">
    <location>
        <begin position="443"/>
        <end position="512"/>
    </location>
</feature>
<dbReference type="InterPro" id="IPR018822">
    <property type="entry name" value="UPF0646"/>
</dbReference>
<feature type="compositionally biased region" description="Basic residues" evidence="1">
    <location>
        <begin position="690"/>
        <end position="702"/>
    </location>
</feature>
<dbReference type="AlphaFoldDB" id="A0A4Y7TP92"/>
<feature type="region of interest" description="Disordered" evidence="1">
    <location>
        <begin position="655"/>
        <end position="702"/>
    </location>
</feature>
<feature type="region of interest" description="Disordered" evidence="1">
    <location>
        <begin position="525"/>
        <end position="642"/>
    </location>
</feature>
<dbReference type="Proteomes" id="UP000298030">
    <property type="component" value="Unassembled WGS sequence"/>
</dbReference>
<dbReference type="EMBL" id="QPFP01000006">
    <property type="protein sequence ID" value="TEB36010.1"/>
    <property type="molecule type" value="Genomic_DNA"/>
</dbReference>
<feature type="compositionally biased region" description="Basic and acidic residues" evidence="1">
    <location>
        <begin position="239"/>
        <end position="248"/>
    </location>
</feature>
<feature type="compositionally biased region" description="Basic and acidic residues" evidence="1">
    <location>
        <begin position="525"/>
        <end position="534"/>
    </location>
</feature>
<accession>A0A4Y7TP92</accession>
<dbReference type="Pfam" id="PF10336">
    <property type="entry name" value="DUF2420"/>
    <property type="match status" value="1"/>
</dbReference>
<evidence type="ECO:0000313" key="2">
    <source>
        <dbReference type="EMBL" id="TEB36010.1"/>
    </source>
</evidence>
<organism evidence="2 3">
    <name type="scientific">Coprinellus micaceus</name>
    <name type="common">Glistening ink-cap mushroom</name>
    <name type="synonym">Coprinus micaceus</name>
    <dbReference type="NCBI Taxonomy" id="71717"/>
    <lineage>
        <taxon>Eukaryota</taxon>
        <taxon>Fungi</taxon>
        <taxon>Dikarya</taxon>
        <taxon>Basidiomycota</taxon>
        <taxon>Agaricomycotina</taxon>
        <taxon>Agaricomycetes</taxon>
        <taxon>Agaricomycetidae</taxon>
        <taxon>Agaricales</taxon>
        <taxon>Agaricineae</taxon>
        <taxon>Psathyrellaceae</taxon>
        <taxon>Coprinellus</taxon>
    </lineage>
</organism>
<dbReference type="OrthoDB" id="2507795at2759"/>
<comment type="caution">
    <text evidence="2">The sequence shown here is derived from an EMBL/GenBank/DDBJ whole genome shotgun (WGS) entry which is preliminary data.</text>
</comment>
<keyword evidence="3" id="KW-1185">Reference proteome</keyword>
<feature type="compositionally biased region" description="Polar residues" evidence="1">
    <location>
        <begin position="100"/>
        <end position="118"/>
    </location>
</feature>
<dbReference type="STRING" id="71717.A0A4Y7TP92"/>
<feature type="compositionally biased region" description="Acidic residues" evidence="1">
    <location>
        <begin position="548"/>
        <end position="586"/>
    </location>
</feature>
<evidence type="ECO:0000256" key="1">
    <source>
        <dbReference type="SAM" id="MobiDB-lite"/>
    </source>
</evidence>
<feature type="region of interest" description="Disordered" evidence="1">
    <location>
        <begin position="225"/>
        <end position="251"/>
    </location>
</feature>
<gene>
    <name evidence="2" type="ORF">FA13DRAFT_1217554</name>
</gene>
<name>A0A4Y7TP92_COPMI</name>
<evidence type="ECO:0000313" key="3">
    <source>
        <dbReference type="Proteomes" id="UP000298030"/>
    </source>
</evidence>
<reference evidence="2 3" key="1">
    <citation type="journal article" date="2019" name="Nat. Ecol. Evol.">
        <title>Megaphylogeny resolves global patterns of mushroom evolution.</title>
        <authorList>
            <person name="Varga T."/>
            <person name="Krizsan K."/>
            <person name="Foldi C."/>
            <person name="Dima B."/>
            <person name="Sanchez-Garcia M."/>
            <person name="Sanchez-Ramirez S."/>
            <person name="Szollosi G.J."/>
            <person name="Szarkandi J.G."/>
            <person name="Papp V."/>
            <person name="Albert L."/>
            <person name="Andreopoulos W."/>
            <person name="Angelini C."/>
            <person name="Antonin V."/>
            <person name="Barry K.W."/>
            <person name="Bougher N.L."/>
            <person name="Buchanan P."/>
            <person name="Buyck B."/>
            <person name="Bense V."/>
            <person name="Catcheside P."/>
            <person name="Chovatia M."/>
            <person name="Cooper J."/>
            <person name="Damon W."/>
            <person name="Desjardin D."/>
            <person name="Finy P."/>
            <person name="Geml J."/>
            <person name="Haridas S."/>
            <person name="Hughes K."/>
            <person name="Justo A."/>
            <person name="Karasinski D."/>
            <person name="Kautmanova I."/>
            <person name="Kiss B."/>
            <person name="Kocsube S."/>
            <person name="Kotiranta H."/>
            <person name="LaButti K.M."/>
            <person name="Lechner B.E."/>
            <person name="Liimatainen K."/>
            <person name="Lipzen A."/>
            <person name="Lukacs Z."/>
            <person name="Mihaltcheva S."/>
            <person name="Morgado L.N."/>
            <person name="Niskanen T."/>
            <person name="Noordeloos M.E."/>
            <person name="Ohm R.A."/>
            <person name="Ortiz-Santana B."/>
            <person name="Ovrebo C."/>
            <person name="Racz N."/>
            <person name="Riley R."/>
            <person name="Savchenko A."/>
            <person name="Shiryaev A."/>
            <person name="Soop K."/>
            <person name="Spirin V."/>
            <person name="Szebenyi C."/>
            <person name="Tomsovsky M."/>
            <person name="Tulloss R.E."/>
            <person name="Uehling J."/>
            <person name="Grigoriev I.V."/>
            <person name="Vagvolgyi C."/>
            <person name="Papp T."/>
            <person name="Martin F.M."/>
            <person name="Miettinen O."/>
            <person name="Hibbett D.S."/>
            <person name="Nagy L.G."/>
        </authorList>
    </citation>
    <scope>NUCLEOTIDE SEQUENCE [LARGE SCALE GENOMIC DNA]</scope>
    <source>
        <strain evidence="2 3">FP101781</strain>
    </source>
</reference>
<proteinExistence type="predicted"/>
<sequence length="702" mass="76790">MDSMVPIEASMSLPFSAISTSNSLLPMGEDHAVEIEMEEYIEEPEYDMLDDEHVEEIHDVEVHDLQVATAQPAGTAPQISFSFSNETTTSIAEITSLVTPVPSTSRQSPALIQESSADQPAHPQDNVETSFERTESSHAAPTEPTPDVPAEVSASAIERVHETVELERRDPDAAHPVEEAPEDDIRALPDAEPSEQEVLAPLLEEPQTPLLTSAEELQERVVTAEHVDEVSSEVPLPDSEPHEDHEDAAVEGSNPHEISAGVYIEPPPGVLLEVPSGHPSYSLFNPPSYSGHTTPSDEEANAGDDAIILLHDRPTLFYEPIFSVFEALREEEPFSSSPDLRELELMFSFPSLSLVISEDNVYARQTSLHEVIMLHETFGGSGPLRVQLQLQSRFIIRFSELQAAMEQSAIGQNEEEVAIEVHGDDQIPEIVEDATPEHIEAQHNEDSELEALPPSSQDEAPADVEGEAHSDVTDLSDPNAAEPTYPAQEAQERAHAAAHSLPEPQSAASDETVAGELAEVHEDMQNPPLERNDGGEEQDGESQNGIEGDIEEAADLVDYEEEFEGGEGECYDEDHDESDATETPGDEYEHAEPTGTHEETGAVYETNLDEAALVLEQADSTFVDESNGTDDDGLAHDVDRGLNEEQDRTIVEHAHVQEGDGHVAERERPGLNLNEHQHEGSTEESDHGNRAFRRVPRLLRAS</sequence>
<protein>
    <submittedName>
        <fullName evidence="2">Uncharacterized protein</fullName>
    </submittedName>
</protein>
<feature type="compositionally biased region" description="Basic and acidic residues" evidence="1">
    <location>
        <begin position="655"/>
        <end position="689"/>
    </location>
</feature>
<feature type="region of interest" description="Disordered" evidence="1">
    <location>
        <begin position="164"/>
        <end position="186"/>
    </location>
</feature>
<feature type="compositionally biased region" description="Basic and acidic residues" evidence="1">
    <location>
        <begin position="587"/>
        <end position="600"/>
    </location>
</feature>
<feature type="compositionally biased region" description="Basic and acidic residues" evidence="1">
    <location>
        <begin position="633"/>
        <end position="642"/>
    </location>
</feature>